<protein>
    <submittedName>
        <fullName evidence="1">Uncharacterized protein</fullName>
    </submittedName>
</protein>
<reference evidence="1" key="1">
    <citation type="submission" date="2023-04" db="EMBL/GenBank/DDBJ databases">
        <title>A chromosome-level genome assembly of the parasitoid wasp Eretmocerus hayati.</title>
        <authorList>
            <person name="Zhong Y."/>
            <person name="Liu S."/>
            <person name="Liu Y."/>
        </authorList>
    </citation>
    <scope>NUCLEOTIDE SEQUENCE</scope>
    <source>
        <strain evidence="1">ZJU_SS_LIU_2023</strain>
    </source>
</reference>
<dbReference type="Proteomes" id="UP001239111">
    <property type="component" value="Chromosome 4"/>
</dbReference>
<evidence type="ECO:0000313" key="2">
    <source>
        <dbReference type="Proteomes" id="UP001239111"/>
    </source>
</evidence>
<gene>
    <name evidence="1" type="ORF">QAD02_008927</name>
</gene>
<comment type="caution">
    <text evidence="1">The sequence shown here is derived from an EMBL/GenBank/DDBJ whole genome shotgun (WGS) entry which is preliminary data.</text>
</comment>
<organism evidence="1 2">
    <name type="scientific">Eretmocerus hayati</name>
    <dbReference type="NCBI Taxonomy" id="131215"/>
    <lineage>
        <taxon>Eukaryota</taxon>
        <taxon>Metazoa</taxon>
        <taxon>Ecdysozoa</taxon>
        <taxon>Arthropoda</taxon>
        <taxon>Hexapoda</taxon>
        <taxon>Insecta</taxon>
        <taxon>Pterygota</taxon>
        <taxon>Neoptera</taxon>
        <taxon>Endopterygota</taxon>
        <taxon>Hymenoptera</taxon>
        <taxon>Apocrita</taxon>
        <taxon>Proctotrupomorpha</taxon>
        <taxon>Chalcidoidea</taxon>
        <taxon>Aphelinidae</taxon>
        <taxon>Aphelininae</taxon>
        <taxon>Eretmocerus</taxon>
    </lineage>
</organism>
<proteinExistence type="predicted"/>
<keyword evidence="2" id="KW-1185">Reference proteome</keyword>
<accession>A0ACC2N7U8</accession>
<name>A0ACC2N7U8_9HYME</name>
<evidence type="ECO:0000313" key="1">
    <source>
        <dbReference type="EMBL" id="KAJ8667265.1"/>
    </source>
</evidence>
<dbReference type="EMBL" id="CM056744">
    <property type="protein sequence ID" value="KAJ8667265.1"/>
    <property type="molecule type" value="Genomic_DNA"/>
</dbReference>
<sequence length="211" mass="23116">MEVIRQLWRNVTHVASRRRRGGDRKRTSGKCIRITVSPTYDHSRRKPWTRNLTPRNARSQMTVRTAASSSAKGGDYVHSHQSTLRVEIVPISKLTKIEKPLQEGCDRLQVANAAVRIKGPAFPRTSSVLGTFSKCKNVTIVMPHNRLPGAPGGFSSPDAVTESSDSEDDAFSREPSSKRPCYASSRASSELDFSCPQGSGQSPSTSDALCE</sequence>